<dbReference type="KEGG" id="acaf:CA12_09800"/>
<evidence type="ECO:0000259" key="8">
    <source>
        <dbReference type="Pfam" id="PF01773"/>
    </source>
</evidence>
<feature type="transmembrane region" description="Helical" evidence="7">
    <location>
        <begin position="383"/>
        <end position="406"/>
    </location>
</feature>
<dbReference type="Proteomes" id="UP000318741">
    <property type="component" value="Chromosome"/>
</dbReference>
<evidence type="ECO:0000256" key="3">
    <source>
        <dbReference type="ARBA" id="ARBA00022475"/>
    </source>
</evidence>
<dbReference type="OrthoDB" id="9766455at2"/>
<evidence type="ECO:0000256" key="1">
    <source>
        <dbReference type="ARBA" id="ARBA00004651"/>
    </source>
</evidence>
<dbReference type="InterPro" id="IPR011642">
    <property type="entry name" value="Gate_dom"/>
</dbReference>
<feature type="transmembrane region" description="Helical" evidence="7">
    <location>
        <begin position="168"/>
        <end position="189"/>
    </location>
</feature>
<keyword evidence="3" id="KW-1003">Cell membrane</keyword>
<evidence type="ECO:0000256" key="4">
    <source>
        <dbReference type="ARBA" id="ARBA00022692"/>
    </source>
</evidence>
<keyword evidence="12" id="KW-1185">Reference proteome</keyword>
<dbReference type="PANTHER" id="PTHR10590:SF4">
    <property type="entry name" value="SOLUTE CARRIER FAMILY 28 MEMBER 3"/>
    <property type="match status" value="1"/>
</dbReference>
<dbReference type="EMBL" id="CP036265">
    <property type="protein sequence ID" value="QDT14900.1"/>
    <property type="molecule type" value="Genomic_DNA"/>
</dbReference>
<dbReference type="Pfam" id="PF01773">
    <property type="entry name" value="Nucleos_tra2_N"/>
    <property type="match status" value="1"/>
</dbReference>
<feature type="transmembrane region" description="Helical" evidence="7">
    <location>
        <begin position="262"/>
        <end position="284"/>
    </location>
</feature>
<dbReference type="InterPro" id="IPR011657">
    <property type="entry name" value="CNT_C_dom"/>
</dbReference>
<organism evidence="11 12">
    <name type="scientific">Alienimonas californiensis</name>
    <dbReference type="NCBI Taxonomy" id="2527989"/>
    <lineage>
        <taxon>Bacteria</taxon>
        <taxon>Pseudomonadati</taxon>
        <taxon>Planctomycetota</taxon>
        <taxon>Planctomycetia</taxon>
        <taxon>Planctomycetales</taxon>
        <taxon>Planctomycetaceae</taxon>
        <taxon>Alienimonas</taxon>
    </lineage>
</organism>
<evidence type="ECO:0000256" key="2">
    <source>
        <dbReference type="ARBA" id="ARBA00009033"/>
    </source>
</evidence>
<feature type="domain" description="Nucleoside transporter/FeoB GTPase Gate" evidence="10">
    <location>
        <begin position="95"/>
        <end position="191"/>
    </location>
</feature>
<dbReference type="GO" id="GO:0005886">
    <property type="term" value="C:plasma membrane"/>
    <property type="evidence" value="ECO:0007669"/>
    <property type="project" value="UniProtKB-SubCell"/>
</dbReference>
<sequence>MPDDLSLRLTSGLGLVLILLAAWGMSSHRRRVPWRAVGGGLALQFGLGLLFFQTDVGVWFYEATGVVFKTILDSVEAGAAFVFGEDYAEHYFAFFVLPSIVFFGALSAVLEHWGIIPAAVRALGWALQKTLGVSGAESLAAAANVLAGQTEAPLLVRRYLDRMTDSELMSVMTGGFATVAGGVLVAYYGMGIDPGQLLTASLLSAPAALLLAKLMRPETEEPETAGGAAIDRPAVYHNTLDAAAAGAAEGVKLAINVGAMMLAFLGLIALTNIVLGAAGEAVGVPQLSMEWLLSWAFLPVAWALGTPPDECRTVAELLGVKTVLNEFIAYDRLSQLSEEQLSPRGRMLAVYALCGFANLSSVGIQMGALAFLAPNRRASVAALAMKAMVAGTLAAFMTACVAGMLADPNQRLVPPEPAAEQPVAEQPDQS</sequence>
<evidence type="ECO:0000256" key="6">
    <source>
        <dbReference type="ARBA" id="ARBA00023136"/>
    </source>
</evidence>
<dbReference type="InterPro" id="IPR002668">
    <property type="entry name" value="CNT_N_dom"/>
</dbReference>
<feature type="domain" description="Concentrative nucleoside transporter N-terminal" evidence="8">
    <location>
        <begin position="13"/>
        <end position="85"/>
    </location>
</feature>
<keyword evidence="5 7" id="KW-1133">Transmembrane helix</keyword>
<name>A0A517P696_9PLAN</name>
<dbReference type="Pfam" id="PF07662">
    <property type="entry name" value="Nucleos_tra2_C"/>
    <property type="match status" value="1"/>
</dbReference>
<evidence type="ECO:0000313" key="11">
    <source>
        <dbReference type="EMBL" id="QDT14900.1"/>
    </source>
</evidence>
<dbReference type="AlphaFoldDB" id="A0A517P696"/>
<protein>
    <submittedName>
        <fullName evidence="11">Nucleoside permease NupX</fullName>
    </submittedName>
</protein>
<comment type="similarity">
    <text evidence="2">Belongs to the concentrative nucleoside transporter (CNT) (TC 2.A.41) family.</text>
</comment>
<feature type="transmembrane region" description="Helical" evidence="7">
    <location>
        <begin position="348"/>
        <end position="371"/>
    </location>
</feature>
<keyword evidence="4 7" id="KW-0812">Transmembrane</keyword>
<keyword evidence="6 7" id="KW-0472">Membrane</keyword>
<dbReference type="RefSeq" id="WP_145357750.1">
    <property type="nucleotide sequence ID" value="NZ_CP036265.1"/>
</dbReference>
<evidence type="ECO:0000256" key="7">
    <source>
        <dbReference type="SAM" id="Phobius"/>
    </source>
</evidence>
<proteinExistence type="inferred from homology"/>
<dbReference type="Pfam" id="PF07670">
    <property type="entry name" value="Gate"/>
    <property type="match status" value="1"/>
</dbReference>
<feature type="transmembrane region" description="Helical" evidence="7">
    <location>
        <begin position="91"/>
        <end position="110"/>
    </location>
</feature>
<accession>A0A517P696</accession>
<feature type="transmembrane region" description="Helical" evidence="7">
    <location>
        <begin position="32"/>
        <end position="52"/>
    </location>
</feature>
<evidence type="ECO:0000313" key="12">
    <source>
        <dbReference type="Proteomes" id="UP000318741"/>
    </source>
</evidence>
<feature type="transmembrane region" description="Helical" evidence="7">
    <location>
        <begin position="6"/>
        <end position="25"/>
    </location>
</feature>
<feature type="domain" description="Concentrative nucleoside transporter C-terminal" evidence="9">
    <location>
        <begin position="197"/>
        <end position="403"/>
    </location>
</feature>
<reference evidence="11 12" key="1">
    <citation type="submission" date="2019-02" db="EMBL/GenBank/DDBJ databases">
        <title>Deep-cultivation of Planctomycetes and their phenomic and genomic characterization uncovers novel biology.</title>
        <authorList>
            <person name="Wiegand S."/>
            <person name="Jogler M."/>
            <person name="Boedeker C."/>
            <person name="Pinto D."/>
            <person name="Vollmers J."/>
            <person name="Rivas-Marin E."/>
            <person name="Kohn T."/>
            <person name="Peeters S.H."/>
            <person name="Heuer A."/>
            <person name="Rast P."/>
            <person name="Oberbeckmann S."/>
            <person name="Bunk B."/>
            <person name="Jeske O."/>
            <person name="Meyerdierks A."/>
            <person name="Storesund J.E."/>
            <person name="Kallscheuer N."/>
            <person name="Luecker S."/>
            <person name="Lage O.M."/>
            <person name="Pohl T."/>
            <person name="Merkel B.J."/>
            <person name="Hornburger P."/>
            <person name="Mueller R.-W."/>
            <person name="Bruemmer F."/>
            <person name="Labrenz M."/>
            <person name="Spormann A.M."/>
            <person name="Op den Camp H."/>
            <person name="Overmann J."/>
            <person name="Amann R."/>
            <person name="Jetten M.S.M."/>
            <person name="Mascher T."/>
            <person name="Medema M.H."/>
            <person name="Devos D.P."/>
            <person name="Kaster A.-K."/>
            <person name="Ovreas L."/>
            <person name="Rohde M."/>
            <person name="Galperin M.Y."/>
            <person name="Jogler C."/>
        </authorList>
    </citation>
    <scope>NUCLEOTIDE SEQUENCE [LARGE SCALE GENOMIC DNA]</scope>
    <source>
        <strain evidence="11 12">CA12</strain>
    </source>
</reference>
<dbReference type="GO" id="GO:0015293">
    <property type="term" value="F:symporter activity"/>
    <property type="evidence" value="ECO:0007669"/>
    <property type="project" value="TreeGrafter"/>
</dbReference>
<gene>
    <name evidence="11" type="primary">nupX</name>
    <name evidence="11" type="ORF">CA12_09800</name>
</gene>
<evidence type="ECO:0000259" key="9">
    <source>
        <dbReference type="Pfam" id="PF07662"/>
    </source>
</evidence>
<dbReference type="InterPro" id="IPR008276">
    <property type="entry name" value="C_nuclsd_transpt"/>
</dbReference>
<evidence type="ECO:0000256" key="5">
    <source>
        <dbReference type="ARBA" id="ARBA00022989"/>
    </source>
</evidence>
<dbReference type="GO" id="GO:0005337">
    <property type="term" value="F:nucleoside transmembrane transporter activity"/>
    <property type="evidence" value="ECO:0007669"/>
    <property type="project" value="InterPro"/>
</dbReference>
<comment type="subcellular location">
    <subcellularLocation>
        <location evidence="1">Cell membrane</location>
        <topology evidence="1">Multi-pass membrane protein</topology>
    </subcellularLocation>
</comment>
<dbReference type="PANTHER" id="PTHR10590">
    <property type="entry name" value="SODIUM/NUCLEOSIDE COTRANSPORTER"/>
    <property type="match status" value="1"/>
</dbReference>
<evidence type="ECO:0000259" key="10">
    <source>
        <dbReference type="Pfam" id="PF07670"/>
    </source>
</evidence>